<evidence type="ECO:0000256" key="5">
    <source>
        <dbReference type="ARBA" id="ARBA00023002"/>
    </source>
</evidence>
<comment type="similarity">
    <text evidence="2">Belongs to the oxygen-dependent FAD-linked oxidoreductase family.</text>
</comment>
<keyword evidence="4" id="KW-0274">FAD</keyword>
<dbReference type="SUPFAM" id="SSF56176">
    <property type="entry name" value="FAD-binding/transporter-associated domain-like"/>
    <property type="match status" value="1"/>
</dbReference>
<organism evidence="8 9">
    <name type="scientific">Coniosporium apollinis (strain CBS 100218)</name>
    <name type="common">Rock-inhabiting black yeast</name>
    <dbReference type="NCBI Taxonomy" id="1168221"/>
    <lineage>
        <taxon>Eukaryota</taxon>
        <taxon>Fungi</taxon>
        <taxon>Dikarya</taxon>
        <taxon>Ascomycota</taxon>
        <taxon>Pezizomycotina</taxon>
        <taxon>Dothideomycetes</taxon>
        <taxon>Dothideomycetes incertae sedis</taxon>
        <taxon>Coniosporium</taxon>
    </lineage>
</organism>
<dbReference type="InterPro" id="IPR050416">
    <property type="entry name" value="FAD-linked_Oxidoreductase"/>
</dbReference>
<dbReference type="Pfam" id="PF08031">
    <property type="entry name" value="BBE"/>
    <property type="match status" value="1"/>
</dbReference>
<evidence type="ECO:0000256" key="2">
    <source>
        <dbReference type="ARBA" id="ARBA00005466"/>
    </source>
</evidence>
<dbReference type="PANTHER" id="PTHR42973:SF39">
    <property type="entry name" value="FAD-BINDING PCMH-TYPE DOMAIN-CONTAINING PROTEIN"/>
    <property type="match status" value="1"/>
</dbReference>
<dbReference type="PROSITE" id="PS51387">
    <property type="entry name" value="FAD_PCMH"/>
    <property type="match status" value="1"/>
</dbReference>
<dbReference type="InterPro" id="IPR012951">
    <property type="entry name" value="BBE"/>
</dbReference>
<feature type="domain" description="FAD-binding PCMH-type" evidence="7">
    <location>
        <begin position="61"/>
        <end position="231"/>
    </location>
</feature>
<evidence type="ECO:0000256" key="1">
    <source>
        <dbReference type="ARBA" id="ARBA00001974"/>
    </source>
</evidence>
<dbReference type="HOGENOM" id="CLU_018354_10_2_1"/>
<dbReference type="AlphaFoldDB" id="R7YI02"/>
<name>R7YI02_CONA1</name>
<dbReference type="GO" id="GO:0016491">
    <property type="term" value="F:oxidoreductase activity"/>
    <property type="evidence" value="ECO:0007669"/>
    <property type="project" value="UniProtKB-KW"/>
</dbReference>
<dbReference type="EMBL" id="JH767555">
    <property type="protein sequence ID" value="EON61276.1"/>
    <property type="molecule type" value="Genomic_DNA"/>
</dbReference>
<dbReference type="InterPro" id="IPR016169">
    <property type="entry name" value="FAD-bd_PCMH_sub2"/>
</dbReference>
<dbReference type="OrthoDB" id="415825at2759"/>
<dbReference type="Proteomes" id="UP000016924">
    <property type="component" value="Unassembled WGS sequence"/>
</dbReference>
<keyword evidence="6" id="KW-0732">Signal</keyword>
<proteinExistence type="inferred from homology"/>
<dbReference type="PANTHER" id="PTHR42973">
    <property type="entry name" value="BINDING OXIDOREDUCTASE, PUTATIVE (AFU_ORTHOLOGUE AFUA_1G17690)-RELATED"/>
    <property type="match status" value="1"/>
</dbReference>
<keyword evidence="9" id="KW-1185">Reference proteome</keyword>
<reference evidence="9" key="1">
    <citation type="submission" date="2012-06" db="EMBL/GenBank/DDBJ databases">
        <title>The genome sequence of Coniosporium apollinis CBS 100218.</title>
        <authorList>
            <consortium name="The Broad Institute Genome Sequencing Platform"/>
            <person name="Cuomo C."/>
            <person name="Gorbushina A."/>
            <person name="Noack S."/>
            <person name="Walker B."/>
            <person name="Young S.K."/>
            <person name="Zeng Q."/>
            <person name="Gargeya S."/>
            <person name="Fitzgerald M."/>
            <person name="Haas B."/>
            <person name="Abouelleil A."/>
            <person name="Alvarado L."/>
            <person name="Arachchi H.M."/>
            <person name="Berlin A.M."/>
            <person name="Chapman S.B."/>
            <person name="Goldberg J."/>
            <person name="Griggs A."/>
            <person name="Gujja S."/>
            <person name="Hansen M."/>
            <person name="Howarth C."/>
            <person name="Imamovic A."/>
            <person name="Larimer J."/>
            <person name="McCowan C."/>
            <person name="Montmayeur A."/>
            <person name="Murphy C."/>
            <person name="Neiman D."/>
            <person name="Pearson M."/>
            <person name="Priest M."/>
            <person name="Roberts A."/>
            <person name="Saif S."/>
            <person name="Shea T."/>
            <person name="Sisk P."/>
            <person name="Sykes S."/>
            <person name="Wortman J."/>
            <person name="Nusbaum C."/>
            <person name="Birren B."/>
        </authorList>
    </citation>
    <scope>NUCLEOTIDE SEQUENCE [LARGE SCALE GENOMIC DNA]</scope>
    <source>
        <strain evidence="9">CBS 100218</strain>
    </source>
</reference>
<evidence type="ECO:0000313" key="8">
    <source>
        <dbReference type="EMBL" id="EON61276.1"/>
    </source>
</evidence>
<dbReference type="InterPro" id="IPR006094">
    <property type="entry name" value="Oxid_FAD_bind_N"/>
</dbReference>
<comment type="cofactor">
    <cofactor evidence="1">
        <name>FAD</name>
        <dbReference type="ChEBI" id="CHEBI:57692"/>
    </cofactor>
</comment>
<dbReference type="InterPro" id="IPR036318">
    <property type="entry name" value="FAD-bd_PCMH-like_sf"/>
</dbReference>
<feature type="chain" id="PRO_5004449776" description="FAD-binding PCMH-type domain-containing protein" evidence="6">
    <location>
        <begin position="19"/>
        <end position="530"/>
    </location>
</feature>
<evidence type="ECO:0000259" key="7">
    <source>
        <dbReference type="PROSITE" id="PS51387"/>
    </source>
</evidence>
<protein>
    <recommendedName>
        <fullName evidence="7">FAD-binding PCMH-type domain-containing protein</fullName>
    </recommendedName>
</protein>
<feature type="signal peptide" evidence="6">
    <location>
        <begin position="1"/>
        <end position="18"/>
    </location>
</feature>
<dbReference type="Pfam" id="PF01565">
    <property type="entry name" value="FAD_binding_4"/>
    <property type="match status" value="1"/>
</dbReference>
<dbReference type="GeneID" id="19897800"/>
<dbReference type="Gene3D" id="3.30.465.10">
    <property type="match status" value="2"/>
</dbReference>
<dbReference type="GO" id="GO:0071949">
    <property type="term" value="F:FAD binding"/>
    <property type="evidence" value="ECO:0007669"/>
    <property type="project" value="InterPro"/>
</dbReference>
<dbReference type="Gene3D" id="3.40.462.20">
    <property type="match status" value="2"/>
</dbReference>
<evidence type="ECO:0000256" key="4">
    <source>
        <dbReference type="ARBA" id="ARBA00022827"/>
    </source>
</evidence>
<dbReference type="RefSeq" id="XP_007776593.1">
    <property type="nucleotide sequence ID" value="XM_007778403.1"/>
</dbReference>
<dbReference type="InterPro" id="IPR016166">
    <property type="entry name" value="FAD-bd_PCMH"/>
</dbReference>
<evidence type="ECO:0000256" key="6">
    <source>
        <dbReference type="SAM" id="SignalP"/>
    </source>
</evidence>
<sequence length="530" mass="58019">MLLSVVFSTFVLLELAAAAPNPKAKQLEDCVAKALIGNDIQTRIQTPADSTYEDARIGAIIKPEFPAMIAFATQINEVAPLIKCASKNGFQAVPRSGRYHFEGWSALNGSLIIDVSHINNITVSKDLQTAVIGAGANLGQIYTTLSTYGKTFLGGICPSVAIGGYLGAGGYNLQQRQLGLAVDQIVSFKVVVASGDLLTVSPTQHPDLWWAARGGGTFGIIVGTTVKILTLPRSAMVAAFYPNKTTRYDVVKTYLDWAPKQVPEFTSQLNVYNNRTHLMGWYLGGTTEQLQQIMEESGLLDIPDAKVSITGDCSTENSRMFWLAPQTTCTNDEEAYDAFLTAYNTVPIHLTPIEPQFRLENVPALPSEPTAHLWPRFGVISKTYFTLKSKPLSDAALAEFIDQTGALADEVGFWGEWTSFNISAPPTTSAFPWQEDASTLMRMEVASGHDSQAYVQNRGWMNNFDKFFRPEVGTASYSGYIDADLSVNPYTAYYGNNVCRLVEVKRAYDPENFFRNPFSIPTSTPAGFSC</sequence>
<gene>
    <name evidence="8" type="ORF">W97_00489</name>
</gene>
<keyword evidence="3" id="KW-0285">Flavoprotein</keyword>
<dbReference type="STRING" id="1168221.R7YI02"/>
<keyword evidence="5" id="KW-0560">Oxidoreductase</keyword>
<dbReference type="eggNOG" id="ENOG502QVGN">
    <property type="taxonomic scope" value="Eukaryota"/>
</dbReference>
<evidence type="ECO:0000256" key="3">
    <source>
        <dbReference type="ARBA" id="ARBA00022630"/>
    </source>
</evidence>
<accession>R7YI02</accession>
<dbReference type="OMA" id="IFIRAMP"/>
<evidence type="ECO:0000313" key="9">
    <source>
        <dbReference type="Proteomes" id="UP000016924"/>
    </source>
</evidence>